<evidence type="ECO:0000259" key="3">
    <source>
        <dbReference type="Pfam" id="PF00534"/>
    </source>
</evidence>
<evidence type="ECO:0000256" key="2">
    <source>
        <dbReference type="ARBA" id="ARBA00022679"/>
    </source>
</evidence>
<evidence type="ECO:0000313" key="6">
    <source>
        <dbReference type="Proteomes" id="UP000256486"/>
    </source>
</evidence>
<evidence type="ECO:0000259" key="4">
    <source>
        <dbReference type="Pfam" id="PF13439"/>
    </source>
</evidence>
<dbReference type="InterPro" id="IPR001296">
    <property type="entry name" value="Glyco_trans_1"/>
</dbReference>
<dbReference type="Gene3D" id="3.40.50.2000">
    <property type="entry name" value="Glycogen Phosphorylase B"/>
    <property type="match status" value="2"/>
</dbReference>
<dbReference type="EMBL" id="NBWZ01000001">
    <property type="protein sequence ID" value="RFA08559.1"/>
    <property type="molecule type" value="Genomic_DNA"/>
</dbReference>
<gene>
    <name evidence="5" type="ORF">B7R54_04455</name>
</gene>
<accession>A0A3E0VFX0</accession>
<protein>
    <submittedName>
        <fullName evidence="5">Glycosyl transferase family 1</fullName>
    </submittedName>
</protein>
<keyword evidence="6" id="KW-1185">Reference proteome</keyword>
<dbReference type="PANTHER" id="PTHR12526">
    <property type="entry name" value="GLYCOSYLTRANSFERASE"/>
    <property type="match status" value="1"/>
</dbReference>
<dbReference type="Proteomes" id="UP000256486">
    <property type="component" value="Unassembled WGS sequence"/>
</dbReference>
<keyword evidence="1" id="KW-0328">Glycosyltransferase</keyword>
<feature type="domain" description="Glycosyltransferase subfamily 4-like N-terminal" evidence="4">
    <location>
        <begin position="89"/>
        <end position="199"/>
    </location>
</feature>
<dbReference type="GO" id="GO:0016757">
    <property type="term" value="F:glycosyltransferase activity"/>
    <property type="evidence" value="ECO:0007669"/>
    <property type="project" value="UniProtKB-KW"/>
</dbReference>
<keyword evidence="2 5" id="KW-0808">Transferase</keyword>
<dbReference type="OrthoDB" id="8878585at2"/>
<dbReference type="AlphaFoldDB" id="A0A3E0VFX0"/>
<proteinExistence type="predicted"/>
<dbReference type="Pfam" id="PF13439">
    <property type="entry name" value="Glyco_transf_4"/>
    <property type="match status" value="1"/>
</dbReference>
<evidence type="ECO:0000313" key="5">
    <source>
        <dbReference type="EMBL" id="RFA08559.1"/>
    </source>
</evidence>
<name>A0A3E0VFX0_9MICO</name>
<feature type="domain" description="Glycosyl transferase family 1" evidence="3">
    <location>
        <begin position="216"/>
        <end position="361"/>
    </location>
</feature>
<reference evidence="5 6" key="1">
    <citation type="submission" date="2017-04" db="EMBL/GenBank/DDBJ databases">
        <title>Comparative genome analysis of Subtercola boreus.</title>
        <authorList>
            <person name="Cho Y.-J."/>
            <person name="Cho A."/>
            <person name="Kim O.-S."/>
            <person name="Lee J.-I."/>
        </authorList>
    </citation>
    <scope>NUCLEOTIDE SEQUENCE [LARGE SCALE GENOMIC DNA]</scope>
    <source>
        <strain evidence="5 6">K300</strain>
    </source>
</reference>
<dbReference type="Pfam" id="PF00534">
    <property type="entry name" value="Glycos_transf_1"/>
    <property type="match status" value="1"/>
</dbReference>
<organism evidence="5 6">
    <name type="scientific">Subtercola boreus</name>
    <dbReference type="NCBI Taxonomy" id="120213"/>
    <lineage>
        <taxon>Bacteria</taxon>
        <taxon>Bacillati</taxon>
        <taxon>Actinomycetota</taxon>
        <taxon>Actinomycetes</taxon>
        <taxon>Micrococcales</taxon>
        <taxon>Microbacteriaceae</taxon>
        <taxon>Subtercola</taxon>
    </lineage>
</organism>
<sequence length="397" mass="42459">MVPGHEPTLVSDDRLAEVRLDGVTVLFAHPSGELYGSDRVLIESVQGVLGAGGRAVVALPVGGPLVDVLTAIGGEVRLLETPVLRKSMLSPAGLFGLVRSLGPGFRAGRALVKELGPDLVYVNTVTIPLWIAVGFLSRRPVLSHIHEAEGSASRAVNFALNLPLLLASRVIANSSYSVAVLSRVFPRLASRTQVVYNGVAGPAAPSASRLTLDGGLRILYVGRLSDRKGVDVAISALGILRERGSEASLEIVGAVFPGYEWYEQQLRGQINELGLAEWVQLRGFESDIWPRVAHSDVVVVPSRYDEPFGNTAVEAVLAARAVVVSDTSGLREAARGYRSSRTVRPGDPVALADSLEGIVEAWAIVREDASADRLSALERHSPDLYRQRIAHVTLELL</sequence>
<evidence type="ECO:0000256" key="1">
    <source>
        <dbReference type="ARBA" id="ARBA00022676"/>
    </source>
</evidence>
<dbReference type="InterPro" id="IPR028098">
    <property type="entry name" value="Glyco_trans_4-like_N"/>
</dbReference>
<dbReference type="SUPFAM" id="SSF53756">
    <property type="entry name" value="UDP-Glycosyltransferase/glycogen phosphorylase"/>
    <property type="match status" value="1"/>
</dbReference>
<dbReference type="PANTHER" id="PTHR12526:SF510">
    <property type="entry name" value="D-INOSITOL 3-PHOSPHATE GLYCOSYLTRANSFERASE"/>
    <property type="match status" value="1"/>
</dbReference>
<comment type="caution">
    <text evidence="5">The sequence shown here is derived from an EMBL/GenBank/DDBJ whole genome shotgun (WGS) entry which is preliminary data.</text>
</comment>